<dbReference type="InterPro" id="IPR018060">
    <property type="entry name" value="HTH_AraC"/>
</dbReference>
<dbReference type="EMBL" id="NPDP01000048">
    <property type="protein sequence ID" value="PJZ28118.1"/>
    <property type="molecule type" value="Genomic_DNA"/>
</dbReference>
<dbReference type="RefSeq" id="WP_100738494.1">
    <property type="nucleotide sequence ID" value="NZ_CP033614.1"/>
</dbReference>
<dbReference type="Proteomes" id="UP000231919">
    <property type="component" value="Unassembled WGS sequence"/>
</dbReference>
<evidence type="ECO:0000256" key="2">
    <source>
        <dbReference type="ARBA" id="ARBA00023125"/>
    </source>
</evidence>
<dbReference type="InterPro" id="IPR009057">
    <property type="entry name" value="Homeodomain-like_sf"/>
</dbReference>
<dbReference type="GO" id="GO:0003700">
    <property type="term" value="F:DNA-binding transcription factor activity"/>
    <property type="evidence" value="ECO:0007669"/>
    <property type="project" value="InterPro"/>
</dbReference>
<dbReference type="PANTHER" id="PTHR43280:SF29">
    <property type="entry name" value="ARAC-FAMILY TRANSCRIPTIONAL REGULATOR"/>
    <property type="match status" value="1"/>
</dbReference>
<feature type="domain" description="HTH araC/xylS-type" evidence="6">
    <location>
        <begin position="262"/>
        <end position="364"/>
    </location>
</feature>
<dbReference type="SUPFAM" id="SSF46689">
    <property type="entry name" value="Homeodomain-like"/>
    <property type="match status" value="1"/>
</dbReference>
<keyword evidence="2" id="KW-0238">DNA-binding</keyword>
<dbReference type="KEGG" id="lkm:EFP84_14480"/>
<name>A0A2M9XL13_9LEPT</name>
<keyword evidence="5" id="KW-1133">Transmembrane helix</keyword>
<evidence type="ECO:0000256" key="5">
    <source>
        <dbReference type="SAM" id="Phobius"/>
    </source>
</evidence>
<evidence type="ECO:0000256" key="3">
    <source>
        <dbReference type="ARBA" id="ARBA00023163"/>
    </source>
</evidence>
<evidence type="ECO:0000313" key="9">
    <source>
        <dbReference type="Proteomes" id="UP000231919"/>
    </source>
</evidence>
<sequence length="365" mass="41564">MSALNPSDPIWFGLHFIIQLGPAYCILLFFTELAKHKRGEGFTGMFLLALIMASAESRIGFVQIPGTAAYPFLWIFFFSSLLAMGPALLLVVGRMLRFSLDDKIPLKRHFIPAYVAFFGELIFFLFPFEGKSELIADAFVHRGKNPVSLLIGIGYVHLTLYCIYSVYLFWKAFKEIDIHLSRLASSMLLVTIGSIQLSGIGFYLDIPGLFAFASVLMTLGNGLVFVFTARYPNFFESLKSELQQKRYEKTQLGGINLDAIKLRLNELMEEERSYRDEEIRMQDLAEKLLITPHQLSRILNETYGKNFNEFINGYRVTEAKKILLEEPEKTILSIGFEVGFNTKSTFNAQFLKIAGMTPAEWRKKS</sequence>
<protein>
    <submittedName>
        <fullName evidence="7">AraC family transcriptional regulator</fullName>
    </submittedName>
</protein>
<keyword evidence="5" id="KW-0472">Membrane</keyword>
<evidence type="ECO:0000313" key="8">
    <source>
        <dbReference type="EMBL" id="PJZ28118.1"/>
    </source>
</evidence>
<dbReference type="Gene3D" id="1.10.10.60">
    <property type="entry name" value="Homeodomain-like"/>
    <property type="match status" value="2"/>
</dbReference>
<keyword evidence="5" id="KW-0812">Transmembrane</keyword>
<dbReference type="GO" id="GO:0043565">
    <property type="term" value="F:sequence-specific DNA binding"/>
    <property type="evidence" value="ECO:0007669"/>
    <property type="project" value="InterPro"/>
</dbReference>
<dbReference type="PROSITE" id="PS01124">
    <property type="entry name" value="HTH_ARAC_FAMILY_2"/>
    <property type="match status" value="1"/>
</dbReference>
<dbReference type="Pfam" id="PF12833">
    <property type="entry name" value="HTH_18"/>
    <property type="match status" value="1"/>
</dbReference>
<gene>
    <name evidence="8" type="ORF">CH378_19485</name>
    <name evidence="7" type="ORF">EFP84_14480</name>
</gene>
<feature type="transmembrane region" description="Helical" evidence="5">
    <location>
        <begin position="68"/>
        <end position="91"/>
    </location>
</feature>
<feature type="transmembrane region" description="Helical" evidence="5">
    <location>
        <begin position="209"/>
        <end position="229"/>
    </location>
</feature>
<dbReference type="PANTHER" id="PTHR43280">
    <property type="entry name" value="ARAC-FAMILY TRANSCRIPTIONAL REGULATOR"/>
    <property type="match status" value="1"/>
</dbReference>
<evidence type="ECO:0000313" key="7">
    <source>
        <dbReference type="EMBL" id="AYV56583.1"/>
    </source>
</evidence>
<keyword evidence="9" id="KW-1185">Reference proteome</keyword>
<keyword evidence="4" id="KW-0175">Coiled coil</keyword>
<feature type="transmembrane region" description="Helical" evidence="5">
    <location>
        <begin position="42"/>
        <end position="62"/>
    </location>
</feature>
<dbReference type="InterPro" id="IPR018062">
    <property type="entry name" value="HTH_AraC-typ_CS"/>
</dbReference>
<feature type="coiled-coil region" evidence="4">
    <location>
        <begin position="257"/>
        <end position="287"/>
    </location>
</feature>
<dbReference type="EMBL" id="CP033614">
    <property type="protein sequence ID" value="AYV56583.1"/>
    <property type="molecule type" value="Genomic_DNA"/>
</dbReference>
<dbReference type="PROSITE" id="PS00041">
    <property type="entry name" value="HTH_ARAC_FAMILY_1"/>
    <property type="match status" value="1"/>
</dbReference>
<organism evidence="7 10">
    <name type="scientific">Leptospira kmetyi</name>
    <dbReference type="NCBI Taxonomy" id="408139"/>
    <lineage>
        <taxon>Bacteria</taxon>
        <taxon>Pseudomonadati</taxon>
        <taxon>Spirochaetota</taxon>
        <taxon>Spirochaetia</taxon>
        <taxon>Leptospirales</taxon>
        <taxon>Leptospiraceae</taxon>
        <taxon>Leptospira</taxon>
    </lineage>
</organism>
<dbReference type="Proteomes" id="UP000276407">
    <property type="component" value="Chromosome 1"/>
</dbReference>
<feature type="transmembrane region" description="Helical" evidence="5">
    <location>
        <begin position="12"/>
        <end position="30"/>
    </location>
</feature>
<dbReference type="SMART" id="SM00342">
    <property type="entry name" value="HTH_ARAC"/>
    <property type="match status" value="1"/>
</dbReference>
<evidence type="ECO:0000259" key="6">
    <source>
        <dbReference type="PROSITE" id="PS01124"/>
    </source>
</evidence>
<reference evidence="7 10" key="2">
    <citation type="submission" date="2018-11" db="EMBL/GenBank/DDBJ databases">
        <title>Complete genome sequence of Leptospira kmetyi isolate LS 001/16 from soil sample associated with a leptospirosis patient in Kelantan.</title>
        <authorList>
            <person name="Muhammad Yusoff F."/>
            <person name="Muhammad Yusoff S."/>
            <person name="Ahmad M.N."/>
            <person name="Yusof N.Y."/>
            <person name="Aziah I."/>
        </authorList>
    </citation>
    <scope>NUCLEOTIDE SEQUENCE [LARGE SCALE GENOMIC DNA]</scope>
    <source>
        <strain evidence="7 10">LS 001/16</strain>
    </source>
</reference>
<dbReference type="OrthoDB" id="340731at2"/>
<evidence type="ECO:0000313" key="10">
    <source>
        <dbReference type="Proteomes" id="UP000276407"/>
    </source>
</evidence>
<keyword evidence="1" id="KW-0805">Transcription regulation</keyword>
<proteinExistence type="predicted"/>
<reference evidence="8 9" key="1">
    <citation type="submission" date="2017-07" db="EMBL/GenBank/DDBJ databases">
        <title>Leptospira spp. isolated from tropical soils.</title>
        <authorList>
            <person name="Thibeaux R."/>
            <person name="Iraola G."/>
            <person name="Ferres I."/>
            <person name="Bierque E."/>
            <person name="Girault D."/>
            <person name="Soupe-Gilbert M.-E."/>
            <person name="Picardeau M."/>
            <person name="Goarant C."/>
        </authorList>
    </citation>
    <scope>NUCLEOTIDE SEQUENCE [LARGE SCALE GENOMIC DNA]</scope>
    <source>
        <strain evidence="8 9">JW2-C-B1</strain>
    </source>
</reference>
<evidence type="ECO:0000256" key="4">
    <source>
        <dbReference type="SAM" id="Coils"/>
    </source>
</evidence>
<feature type="transmembrane region" description="Helical" evidence="5">
    <location>
        <begin position="148"/>
        <end position="170"/>
    </location>
</feature>
<evidence type="ECO:0000256" key="1">
    <source>
        <dbReference type="ARBA" id="ARBA00023015"/>
    </source>
</evidence>
<feature type="transmembrane region" description="Helical" evidence="5">
    <location>
        <begin position="182"/>
        <end position="203"/>
    </location>
</feature>
<keyword evidence="3" id="KW-0804">Transcription</keyword>
<dbReference type="AlphaFoldDB" id="A0A2M9XL13"/>
<accession>A0A2M9XL13</accession>
<feature type="transmembrane region" description="Helical" evidence="5">
    <location>
        <begin position="111"/>
        <end position="128"/>
    </location>
</feature>